<dbReference type="GO" id="GO:0016052">
    <property type="term" value="P:carbohydrate catabolic process"/>
    <property type="evidence" value="ECO:0007669"/>
    <property type="project" value="UniProtKB-ARBA"/>
</dbReference>
<dbReference type="InterPro" id="IPR011611">
    <property type="entry name" value="PfkB_dom"/>
</dbReference>
<dbReference type="GO" id="GO:0005524">
    <property type="term" value="F:ATP binding"/>
    <property type="evidence" value="ECO:0007669"/>
    <property type="project" value="UniProtKB-KW"/>
</dbReference>
<comment type="caution">
    <text evidence="8">The sequence shown here is derived from an EMBL/GenBank/DDBJ whole genome shotgun (WGS) entry which is preliminary data.</text>
</comment>
<dbReference type="Proteomes" id="UP000248806">
    <property type="component" value="Unassembled WGS sequence"/>
</dbReference>
<accession>A0A326UAP1</accession>
<gene>
    <name evidence="8" type="ORF">EI42_02850</name>
</gene>
<dbReference type="PANTHER" id="PTHR46566">
    <property type="entry name" value="1-PHOSPHOFRUCTOKINASE-RELATED"/>
    <property type="match status" value="1"/>
</dbReference>
<dbReference type="EMBL" id="QKUF01000008">
    <property type="protein sequence ID" value="PZW29554.1"/>
    <property type="molecule type" value="Genomic_DNA"/>
</dbReference>
<evidence type="ECO:0000313" key="9">
    <source>
        <dbReference type="Proteomes" id="UP000248806"/>
    </source>
</evidence>
<evidence type="ECO:0000256" key="6">
    <source>
        <dbReference type="PIRNR" id="PIRNR000535"/>
    </source>
</evidence>
<protein>
    <submittedName>
        <fullName evidence="8">Tagatose 6-phosphate kinase</fullName>
    </submittedName>
</protein>
<dbReference type="CDD" id="cd01164">
    <property type="entry name" value="FruK_PfkB_like"/>
    <property type="match status" value="1"/>
</dbReference>
<dbReference type="GO" id="GO:0044281">
    <property type="term" value="P:small molecule metabolic process"/>
    <property type="evidence" value="ECO:0007669"/>
    <property type="project" value="UniProtKB-ARBA"/>
</dbReference>
<dbReference type="InterPro" id="IPR029056">
    <property type="entry name" value="Ribokinase-like"/>
</dbReference>
<dbReference type="OrthoDB" id="9801219at2"/>
<dbReference type="NCBIfam" id="TIGR03168">
    <property type="entry name" value="1-PFK"/>
    <property type="match status" value="1"/>
</dbReference>
<dbReference type="GO" id="GO:0008443">
    <property type="term" value="F:phosphofructokinase activity"/>
    <property type="evidence" value="ECO:0007669"/>
    <property type="project" value="UniProtKB-ARBA"/>
</dbReference>
<dbReference type="Pfam" id="PF00294">
    <property type="entry name" value="PfkB"/>
    <property type="match status" value="1"/>
</dbReference>
<comment type="similarity">
    <text evidence="1">Belongs to the carbohydrate kinase PfkB family.</text>
</comment>
<evidence type="ECO:0000259" key="7">
    <source>
        <dbReference type="Pfam" id="PF00294"/>
    </source>
</evidence>
<dbReference type="GO" id="GO:0005829">
    <property type="term" value="C:cytosol"/>
    <property type="evidence" value="ECO:0007669"/>
    <property type="project" value="TreeGrafter"/>
</dbReference>
<evidence type="ECO:0000256" key="3">
    <source>
        <dbReference type="ARBA" id="ARBA00022741"/>
    </source>
</evidence>
<dbReference type="Gene3D" id="3.40.1190.20">
    <property type="match status" value="1"/>
</dbReference>
<sequence length="330" mass="34516">MRPILTVTLNAAIDTTLMVPETIQLGESYKAQRVLKLPGGKGLNVARVLHTLGLPVTATGFAGGLAAEFLQSELSRAGIEATFQQIAGETRTCTAIVELNKNRVTEVNEPGPAIQPAEVEAFLTLFRRLLADVELVALSGSLPPGLPTDFYARLIEVAHGQNVPVSLDTSGAALRPGVEARPLLVKPNATEIQTFVGGAVRSVEEAVQAGQRMRQHGVELVAITLGAEGAVLVSACGAWYGNLSIEKPVSTVGCGDAFVAGMLAALYQAVECGASSSIVEAAAADAVLEQAFRQALACGTANTRQPGAGVLQREDVERLMQQVILQRVTA</sequence>
<reference evidence="8 9" key="1">
    <citation type="submission" date="2018-06" db="EMBL/GenBank/DDBJ databases">
        <title>Genomic Encyclopedia of Archaeal and Bacterial Type Strains, Phase II (KMG-II): from individual species to whole genera.</title>
        <authorList>
            <person name="Goeker M."/>
        </authorList>
    </citation>
    <scope>NUCLEOTIDE SEQUENCE [LARGE SCALE GENOMIC DNA]</scope>
    <source>
        <strain evidence="8 9">ATCC BAA-1881</strain>
    </source>
</reference>
<feature type="domain" description="Carbohydrate kinase PfkB" evidence="7">
    <location>
        <begin position="8"/>
        <end position="309"/>
    </location>
</feature>
<dbReference type="InterPro" id="IPR002173">
    <property type="entry name" value="Carboh/pur_kinase_PfkB_CS"/>
</dbReference>
<keyword evidence="5" id="KW-0067">ATP-binding</keyword>
<dbReference type="PANTHER" id="PTHR46566:SF2">
    <property type="entry name" value="ATP-DEPENDENT 6-PHOSPHOFRUCTOKINASE ISOZYME 2"/>
    <property type="match status" value="1"/>
</dbReference>
<evidence type="ECO:0000313" key="8">
    <source>
        <dbReference type="EMBL" id="PZW29554.1"/>
    </source>
</evidence>
<evidence type="ECO:0000256" key="1">
    <source>
        <dbReference type="ARBA" id="ARBA00010688"/>
    </source>
</evidence>
<keyword evidence="2 6" id="KW-0808">Transferase</keyword>
<organism evidence="8 9">
    <name type="scientific">Thermosporothrix hazakensis</name>
    <dbReference type="NCBI Taxonomy" id="644383"/>
    <lineage>
        <taxon>Bacteria</taxon>
        <taxon>Bacillati</taxon>
        <taxon>Chloroflexota</taxon>
        <taxon>Ktedonobacteria</taxon>
        <taxon>Ktedonobacterales</taxon>
        <taxon>Thermosporotrichaceae</taxon>
        <taxon>Thermosporothrix</taxon>
    </lineage>
</organism>
<dbReference type="RefSeq" id="WP_111323033.1">
    <property type="nucleotide sequence ID" value="NZ_BIFX01000001.1"/>
</dbReference>
<evidence type="ECO:0000256" key="2">
    <source>
        <dbReference type="ARBA" id="ARBA00022679"/>
    </source>
</evidence>
<keyword evidence="4 8" id="KW-0418">Kinase</keyword>
<dbReference type="SUPFAM" id="SSF53613">
    <property type="entry name" value="Ribokinase-like"/>
    <property type="match status" value="1"/>
</dbReference>
<keyword evidence="3" id="KW-0547">Nucleotide-binding</keyword>
<dbReference type="InterPro" id="IPR017583">
    <property type="entry name" value="Tagatose/fructose_Pkinase"/>
</dbReference>
<keyword evidence="9" id="KW-1185">Reference proteome</keyword>
<dbReference type="FunFam" id="3.40.1190.20:FF:000001">
    <property type="entry name" value="Phosphofructokinase"/>
    <property type="match status" value="1"/>
</dbReference>
<evidence type="ECO:0000256" key="5">
    <source>
        <dbReference type="ARBA" id="ARBA00022840"/>
    </source>
</evidence>
<dbReference type="PIRSF" id="PIRSF000535">
    <property type="entry name" value="1PFK/6PFK/LacC"/>
    <property type="match status" value="1"/>
</dbReference>
<dbReference type="PROSITE" id="PS00583">
    <property type="entry name" value="PFKB_KINASES_1"/>
    <property type="match status" value="1"/>
</dbReference>
<dbReference type="AlphaFoldDB" id="A0A326UAP1"/>
<name>A0A326UAP1_THEHA</name>
<proteinExistence type="inferred from homology"/>
<evidence type="ECO:0000256" key="4">
    <source>
        <dbReference type="ARBA" id="ARBA00022777"/>
    </source>
</evidence>